<proteinExistence type="predicted"/>
<protein>
    <recommendedName>
        <fullName evidence="3">Ribosomal protein</fullName>
    </recommendedName>
</protein>
<reference evidence="1" key="1">
    <citation type="submission" date="2023-10" db="EMBL/GenBank/DDBJ databases">
        <title>Genome assembly of Pristionchus species.</title>
        <authorList>
            <person name="Yoshida K."/>
            <person name="Sommer R.J."/>
        </authorList>
    </citation>
    <scope>NUCLEOTIDE SEQUENCE</scope>
    <source>
        <strain evidence="1">RS0144</strain>
    </source>
</reference>
<evidence type="ECO:0000313" key="1">
    <source>
        <dbReference type="EMBL" id="GMS97714.1"/>
    </source>
</evidence>
<dbReference type="EMBL" id="BTSX01000004">
    <property type="protein sequence ID" value="GMS97714.1"/>
    <property type="molecule type" value="Genomic_DNA"/>
</dbReference>
<sequence length="77" mass="8153">KSTAYTGRCGVGSFIFFSTISPSSSSIASVGALISICSSPWINTLCSRVSSRRIITRRSLPELVDNALDGPRCVSDP</sequence>
<name>A0AAV5TU05_9BILA</name>
<feature type="non-terminal residue" evidence="1">
    <location>
        <position position="1"/>
    </location>
</feature>
<keyword evidence="2" id="KW-1185">Reference proteome</keyword>
<organism evidence="1 2">
    <name type="scientific">Pristionchus entomophagus</name>
    <dbReference type="NCBI Taxonomy" id="358040"/>
    <lineage>
        <taxon>Eukaryota</taxon>
        <taxon>Metazoa</taxon>
        <taxon>Ecdysozoa</taxon>
        <taxon>Nematoda</taxon>
        <taxon>Chromadorea</taxon>
        <taxon>Rhabditida</taxon>
        <taxon>Rhabditina</taxon>
        <taxon>Diplogasteromorpha</taxon>
        <taxon>Diplogasteroidea</taxon>
        <taxon>Neodiplogasteridae</taxon>
        <taxon>Pristionchus</taxon>
    </lineage>
</organism>
<evidence type="ECO:0008006" key="3">
    <source>
        <dbReference type="Google" id="ProtNLM"/>
    </source>
</evidence>
<comment type="caution">
    <text evidence="1">The sequence shown here is derived from an EMBL/GenBank/DDBJ whole genome shotgun (WGS) entry which is preliminary data.</text>
</comment>
<gene>
    <name evidence="1" type="ORF">PENTCL1PPCAC_19889</name>
</gene>
<dbReference type="Proteomes" id="UP001432027">
    <property type="component" value="Unassembled WGS sequence"/>
</dbReference>
<evidence type="ECO:0000313" key="2">
    <source>
        <dbReference type="Proteomes" id="UP001432027"/>
    </source>
</evidence>
<accession>A0AAV5TU05</accession>
<dbReference type="AlphaFoldDB" id="A0AAV5TU05"/>